<organism evidence="1 2">
    <name type="scientific">Meloidogyne enterolobii</name>
    <name type="common">Root-knot nematode worm</name>
    <name type="synonym">Meloidogyne mayaguensis</name>
    <dbReference type="NCBI Taxonomy" id="390850"/>
    <lineage>
        <taxon>Eukaryota</taxon>
        <taxon>Metazoa</taxon>
        <taxon>Ecdysozoa</taxon>
        <taxon>Nematoda</taxon>
        <taxon>Chromadorea</taxon>
        <taxon>Rhabditida</taxon>
        <taxon>Tylenchina</taxon>
        <taxon>Tylenchomorpha</taxon>
        <taxon>Tylenchoidea</taxon>
        <taxon>Meloidogynidae</taxon>
        <taxon>Meloidogyninae</taxon>
        <taxon>Meloidogyne</taxon>
    </lineage>
</organism>
<evidence type="ECO:0000313" key="1">
    <source>
        <dbReference type="EMBL" id="CAK5119763.1"/>
    </source>
</evidence>
<gene>
    <name evidence="1" type="ORF">MENTE1834_LOCUS46590</name>
</gene>
<accession>A0ACB1B5J4</accession>
<protein>
    <submittedName>
        <fullName evidence="1">Uncharacterized protein</fullName>
    </submittedName>
</protein>
<sequence>MYMLTEFIFIFLLFCCSCSISKSTFADIYDGVSNDGDDDIIDSAIDAIIVASAGAEDILDLGNLNQNTTDFMKTLILVGGIVAKEINPKEGSPSYKQLEKFRTRTEEIWSLRSRDSKIRNYQIHDAIALYYDEVTEPIMMLKKLTDQILNPNLYKSEQDIKYFKIKCEM</sequence>
<reference evidence="1" key="1">
    <citation type="submission" date="2023-11" db="EMBL/GenBank/DDBJ databases">
        <authorList>
            <person name="Poullet M."/>
        </authorList>
    </citation>
    <scope>NUCLEOTIDE SEQUENCE</scope>
    <source>
        <strain evidence="1">E1834</strain>
    </source>
</reference>
<dbReference type="EMBL" id="CAVMJV010000172">
    <property type="protein sequence ID" value="CAK5119763.1"/>
    <property type="molecule type" value="Genomic_DNA"/>
</dbReference>
<dbReference type="Proteomes" id="UP001497535">
    <property type="component" value="Unassembled WGS sequence"/>
</dbReference>
<comment type="caution">
    <text evidence="1">The sequence shown here is derived from an EMBL/GenBank/DDBJ whole genome shotgun (WGS) entry which is preliminary data.</text>
</comment>
<name>A0ACB1B5J4_MELEN</name>
<proteinExistence type="predicted"/>
<keyword evidence="2" id="KW-1185">Reference proteome</keyword>
<evidence type="ECO:0000313" key="2">
    <source>
        <dbReference type="Proteomes" id="UP001497535"/>
    </source>
</evidence>